<dbReference type="HOGENOM" id="CLU_712504_0_0_1"/>
<protein>
    <recommendedName>
        <fullName evidence="2">Myb-like domain-containing protein</fullName>
    </recommendedName>
</protein>
<dbReference type="EMBL" id="GL377635">
    <property type="protein sequence ID" value="EFJ13008.1"/>
    <property type="molecule type" value="Genomic_DNA"/>
</dbReference>
<dbReference type="AlphaFoldDB" id="D8SR94"/>
<dbReference type="InterPro" id="IPR009057">
    <property type="entry name" value="Homeodomain-like_sf"/>
</dbReference>
<dbReference type="InterPro" id="IPR044822">
    <property type="entry name" value="Myb_DNA-bind_4"/>
</dbReference>
<dbReference type="SUPFAM" id="SSF46689">
    <property type="entry name" value="Homeodomain-like"/>
    <property type="match status" value="1"/>
</dbReference>
<evidence type="ECO:0000313" key="4">
    <source>
        <dbReference type="Proteomes" id="UP000001514"/>
    </source>
</evidence>
<gene>
    <name evidence="3" type="ORF">SELMODRAFT_424864</name>
</gene>
<organism evidence="4">
    <name type="scientific">Selaginella moellendorffii</name>
    <name type="common">Spikemoss</name>
    <dbReference type="NCBI Taxonomy" id="88036"/>
    <lineage>
        <taxon>Eukaryota</taxon>
        <taxon>Viridiplantae</taxon>
        <taxon>Streptophyta</taxon>
        <taxon>Embryophyta</taxon>
        <taxon>Tracheophyta</taxon>
        <taxon>Lycopodiopsida</taxon>
        <taxon>Selaginellales</taxon>
        <taxon>Selaginellaceae</taxon>
        <taxon>Selaginella</taxon>
    </lineage>
</organism>
<dbReference type="Gramene" id="EFJ13008">
    <property type="protein sequence ID" value="EFJ13008"/>
    <property type="gene ID" value="SELMODRAFT_424864"/>
</dbReference>
<dbReference type="PANTHER" id="PTHR33492:SF14">
    <property type="entry name" value="MYB-LIKE DOMAIN-CONTAINING PROTEIN"/>
    <property type="match status" value="1"/>
</dbReference>
<sequence length="390" mass="43469">MDDNGETTSDPTQAGEATTTTTTTTTTTAAGNTLSPAPPPTAAQAVQAAVAAAAPAAPRSSSLHSAGGRNPIKKRSRSAPWTVPEMLTLIDAKRKEREWCQMYKRGVKLPAAERWRIVAAHMEAKDMGRTGSQCQDKWENMMKDYKAVRDWQCMIGGAAKNYFKDMTNKERKDANLPPQMDEIVFYSLHAIQSEKEEKKEIDRMQKNGYMKLMPPSPGISPSEGICHPPPPETNLCHQQQHHQQQQSQLVLQQQQQRENTQPPLIVPLVQHKDKEGSDEADVNSIDSDTSGRKRARRLVMDHHQQQQQQQQQQPASVFAENPVVFDNFVHASSKDGSKEFIDCFMKVLEKSDRSPDTTTTETKKKSKDTALLTRALVALADAVKMVAQKL</sequence>
<proteinExistence type="predicted"/>
<dbReference type="InParanoid" id="D8SR94"/>
<evidence type="ECO:0000313" key="3">
    <source>
        <dbReference type="EMBL" id="EFJ13008.1"/>
    </source>
</evidence>
<dbReference type="Gene3D" id="1.10.10.60">
    <property type="entry name" value="Homeodomain-like"/>
    <property type="match status" value="1"/>
</dbReference>
<reference evidence="3 4" key="1">
    <citation type="journal article" date="2011" name="Science">
        <title>The Selaginella genome identifies genetic changes associated with the evolution of vascular plants.</title>
        <authorList>
            <person name="Banks J.A."/>
            <person name="Nishiyama T."/>
            <person name="Hasebe M."/>
            <person name="Bowman J.L."/>
            <person name="Gribskov M."/>
            <person name="dePamphilis C."/>
            <person name="Albert V.A."/>
            <person name="Aono N."/>
            <person name="Aoyama T."/>
            <person name="Ambrose B.A."/>
            <person name="Ashton N.W."/>
            <person name="Axtell M.J."/>
            <person name="Barker E."/>
            <person name="Barker M.S."/>
            <person name="Bennetzen J.L."/>
            <person name="Bonawitz N.D."/>
            <person name="Chapple C."/>
            <person name="Cheng C."/>
            <person name="Correa L.G."/>
            <person name="Dacre M."/>
            <person name="DeBarry J."/>
            <person name="Dreyer I."/>
            <person name="Elias M."/>
            <person name="Engstrom E.M."/>
            <person name="Estelle M."/>
            <person name="Feng L."/>
            <person name="Finet C."/>
            <person name="Floyd S.K."/>
            <person name="Frommer W.B."/>
            <person name="Fujita T."/>
            <person name="Gramzow L."/>
            <person name="Gutensohn M."/>
            <person name="Harholt J."/>
            <person name="Hattori M."/>
            <person name="Heyl A."/>
            <person name="Hirai T."/>
            <person name="Hiwatashi Y."/>
            <person name="Ishikawa M."/>
            <person name="Iwata M."/>
            <person name="Karol K.G."/>
            <person name="Koehler B."/>
            <person name="Kolukisaoglu U."/>
            <person name="Kubo M."/>
            <person name="Kurata T."/>
            <person name="Lalonde S."/>
            <person name="Li K."/>
            <person name="Li Y."/>
            <person name="Litt A."/>
            <person name="Lyons E."/>
            <person name="Manning G."/>
            <person name="Maruyama T."/>
            <person name="Michael T.P."/>
            <person name="Mikami K."/>
            <person name="Miyazaki S."/>
            <person name="Morinaga S."/>
            <person name="Murata T."/>
            <person name="Mueller-Roeber B."/>
            <person name="Nelson D.R."/>
            <person name="Obara M."/>
            <person name="Oguri Y."/>
            <person name="Olmstead R.G."/>
            <person name="Onodera N."/>
            <person name="Petersen B.L."/>
            <person name="Pils B."/>
            <person name="Prigge M."/>
            <person name="Rensing S.A."/>
            <person name="Riano-Pachon D.M."/>
            <person name="Roberts A.W."/>
            <person name="Sato Y."/>
            <person name="Scheller H.V."/>
            <person name="Schulz B."/>
            <person name="Schulz C."/>
            <person name="Shakirov E.V."/>
            <person name="Shibagaki N."/>
            <person name="Shinohara N."/>
            <person name="Shippen D.E."/>
            <person name="Soerensen I."/>
            <person name="Sotooka R."/>
            <person name="Sugimoto N."/>
            <person name="Sugita M."/>
            <person name="Sumikawa N."/>
            <person name="Tanurdzic M."/>
            <person name="Theissen G."/>
            <person name="Ulvskov P."/>
            <person name="Wakazuki S."/>
            <person name="Weng J.K."/>
            <person name="Willats W.W."/>
            <person name="Wipf D."/>
            <person name="Wolf P.G."/>
            <person name="Yang L."/>
            <person name="Zimmer A.D."/>
            <person name="Zhu Q."/>
            <person name="Mitros T."/>
            <person name="Hellsten U."/>
            <person name="Loque D."/>
            <person name="Otillar R."/>
            <person name="Salamov A."/>
            <person name="Schmutz J."/>
            <person name="Shapiro H."/>
            <person name="Lindquist E."/>
            <person name="Lucas S."/>
            <person name="Rokhsar D."/>
            <person name="Grigoriev I.V."/>
        </authorList>
    </citation>
    <scope>NUCLEOTIDE SEQUENCE [LARGE SCALE GENOMIC DNA]</scope>
</reference>
<feature type="compositionally biased region" description="Low complexity" evidence="1">
    <location>
        <begin position="42"/>
        <end position="58"/>
    </location>
</feature>
<feature type="compositionally biased region" description="Low complexity" evidence="1">
    <location>
        <begin position="17"/>
        <end position="30"/>
    </location>
</feature>
<accession>D8SR94</accession>
<name>D8SR94_SELML</name>
<feature type="region of interest" description="Disordered" evidence="1">
    <location>
        <begin position="272"/>
        <end position="293"/>
    </location>
</feature>
<dbReference type="PANTHER" id="PTHR33492">
    <property type="entry name" value="OSJNBA0043A12.37 PROTEIN-RELATED"/>
    <property type="match status" value="1"/>
</dbReference>
<keyword evidence="4" id="KW-1185">Reference proteome</keyword>
<dbReference type="PROSITE" id="PS50090">
    <property type="entry name" value="MYB_LIKE"/>
    <property type="match status" value="1"/>
</dbReference>
<feature type="compositionally biased region" description="Polar residues" evidence="1">
    <location>
        <begin position="1"/>
        <end position="16"/>
    </location>
</feature>
<feature type="region of interest" description="Disordered" evidence="1">
    <location>
        <begin position="1"/>
        <end position="79"/>
    </location>
</feature>
<evidence type="ECO:0000259" key="2">
    <source>
        <dbReference type="PROSITE" id="PS50090"/>
    </source>
</evidence>
<dbReference type="KEGG" id="smo:SELMODRAFT_424864"/>
<dbReference type="Proteomes" id="UP000001514">
    <property type="component" value="Unassembled WGS sequence"/>
</dbReference>
<dbReference type="Pfam" id="PF13837">
    <property type="entry name" value="Myb_DNA-bind_4"/>
    <property type="match status" value="1"/>
</dbReference>
<feature type="region of interest" description="Disordered" evidence="1">
    <location>
        <begin position="208"/>
        <end position="257"/>
    </location>
</feature>
<feature type="domain" description="Myb-like" evidence="2">
    <location>
        <begin position="73"/>
        <end position="142"/>
    </location>
</feature>
<evidence type="ECO:0000256" key="1">
    <source>
        <dbReference type="SAM" id="MobiDB-lite"/>
    </source>
</evidence>
<dbReference type="SMART" id="SM00717">
    <property type="entry name" value="SANT"/>
    <property type="match status" value="1"/>
</dbReference>
<feature type="compositionally biased region" description="Low complexity" evidence="1">
    <location>
        <begin position="235"/>
        <end position="256"/>
    </location>
</feature>
<dbReference type="InterPro" id="IPR001005">
    <property type="entry name" value="SANT/Myb"/>
</dbReference>
<dbReference type="eggNOG" id="ENOG502SMKP">
    <property type="taxonomic scope" value="Eukaryota"/>
</dbReference>